<dbReference type="RefSeq" id="WP_132188399.1">
    <property type="nucleotide sequence ID" value="NZ_SLWM01000004.1"/>
</dbReference>
<evidence type="ECO:0000313" key="3">
    <source>
        <dbReference type="Proteomes" id="UP000295818"/>
    </source>
</evidence>
<gene>
    <name evidence="2" type="ORF">EV644_10429</name>
</gene>
<dbReference type="Gene3D" id="1.20.58.760">
    <property type="entry name" value="Peptidase M41"/>
    <property type="match status" value="1"/>
</dbReference>
<accession>A0ABY2BM67</accession>
<evidence type="ECO:0000259" key="1">
    <source>
        <dbReference type="Pfam" id="PF01434"/>
    </source>
</evidence>
<proteinExistence type="predicted"/>
<reference evidence="2 3" key="1">
    <citation type="journal article" date="2015" name="Stand. Genomic Sci.">
        <title>Genomic Encyclopedia of Bacterial and Archaeal Type Strains, Phase III: the genomes of soil and plant-associated and newly described type strains.</title>
        <authorList>
            <person name="Whitman W.B."/>
            <person name="Woyke T."/>
            <person name="Klenk H.P."/>
            <person name="Zhou Y."/>
            <person name="Lilburn T.G."/>
            <person name="Beck B.J."/>
            <person name="De Vos P."/>
            <person name="Vandamme P."/>
            <person name="Eisen J.A."/>
            <person name="Garrity G."/>
            <person name="Hugenholtz P."/>
            <person name="Kyrpides N.C."/>
        </authorList>
    </citation>
    <scope>NUCLEOTIDE SEQUENCE [LARGE SCALE GENOMIC DNA]</scope>
    <source>
        <strain evidence="2 3">VKM Ac-2538</strain>
    </source>
</reference>
<dbReference type="PANTHER" id="PTHR23076:SF110">
    <property type="entry name" value="INACTIVE ATP-DEPENDENT ZINC METALLOPROTEASE FTSHI 3, CHLOROPLASTIC-RELATED"/>
    <property type="match status" value="1"/>
</dbReference>
<sequence>MTLSQTHLAQRGRATIIKHSSTPRRFLLPRHSVEQVGHSQLKSDIAAGQVSSVAIGPDGNVSGKLSSGTSSTSSCPVGLQDPQFIQLLAIRLGGRAAERVALGEISTGASNDLAGATALATRMVREFGMSTTLGPVGFSSANPTYLGDQEFGNRPYAEATQLVIDEEVAKLLREAEQRATTALTDHRDQLDRLSAFVLER</sequence>
<dbReference type="Pfam" id="PF01434">
    <property type="entry name" value="Peptidase_M41"/>
    <property type="match status" value="1"/>
</dbReference>
<dbReference type="SUPFAM" id="SSF140990">
    <property type="entry name" value="FtsH protease domain-like"/>
    <property type="match status" value="1"/>
</dbReference>
<dbReference type="InterPro" id="IPR037219">
    <property type="entry name" value="Peptidase_M41-like"/>
</dbReference>
<keyword evidence="3" id="KW-1185">Reference proteome</keyword>
<dbReference type="Proteomes" id="UP000295818">
    <property type="component" value="Unassembled WGS sequence"/>
</dbReference>
<dbReference type="PANTHER" id="PTHR23076">
    <property type="entry name" value="METALLOPROTEASE M41 FTSH"/>
    <property type="match status" value="1"/>
</dbReference>
<organism evidence="2 3">
    <name type="scientific">Kribbella orskensis</name>
    <dbReference type="NCBI Taxonomy" id="2512216"/>
    <lineage>
        <taxon>Bacteria</taxon>
        <taxon>Bacillati</taxon>
        <taxon>Actinomycetota</taxon>
        <taxon>Actinomycetes</taxon>
        <taxon>Propionibacteriales</taxon>
        <taxon>Kribbellaceae</taxon>
        <taxon>Kribbella</taxon>
    </lineage>
</organism>
<name>A0ABY2BM67_9ACTN</name>
<dbReference type="EMBL" id="SLWM01000004">
    <property type="protein sequence ID" value="TCO25525.1"/>
    <property type="molecule type" value="Genomic_DNA"/>
</dbReference>
<protein>
    <submittedName>
        <fullName evidence="2">Peptidase M41-like protein</fullName>
    </submittedName>
</protein>
<evidence type="ECO:0000313" key="2">
    <source>
        <dbReference type="EMBL" id="TCO25525.1"/>
    </source>
</evidence>
<dbReference type="InterPro" id="IPR000642">
    <property type="entry name" value="Peptidase_M41"/>
</dbReference>
<feature type="domain" description="Peptidase M41" evidence="1">
    <location>
        <begin position="49"/>
        <end position="199"/>
    </location>
</feature>
<comment type="caution">
    <text evidence="2">The sequence shown here is derived from an EMBL/GenBank/DDBJ whole genome shotgun (WGS) entry which is preliminary data.</text>
</comment>